<organism evidence="2 3">
    <name type="scientific">Angomonas deanei</name>
    <dbReference type="NCBI Taxonomy" id="59799"/>
    <lineage>
        <taxon>Eukaryota</taxon>
        <taxon>Discoba</taxon>
        <taxon>Euglenozoa</taxon>
        <taxon>Kinetoplastea</taxon>
        <taxon>Metakinetoplastina</taxon>
        <taxon>Trypanosomatida</taxon>
        <taxon>Trypanosomatidae</taxon>
        <taxon>Strigomonadinae</taxon>
        <taxon>Angomonas</taxon>
    </lineage>
</organism>
<accession>S9WK21</accession>
<dbReference type="SUPFAM" id="SSF48371">
    <property type="entry name" value="ARM repeat"/>
    <property type="match status" value="1"/>
</dbReference>
<dbReference type="VEuPathDB" id="TriTrypDB:ADEAN_000059400"/>
<dbReference type="OrthoDB" id="269924at2759"/>
<dbReference type="AlphaFoldDB" id="S9WK21"/>
<keyword evidence="3" id="KW-1185">Reference proteome</keyword>
<feature type="region of interest" description="Disordered" evidence="1">
    <location>
        <begin position="107"/>
        <end position="133"/>
    </location>
</feature>
<dbReference type="EMBL" id="LR877145">
    <property type="protein sequence ID" value="CAD2213158.1"/>
    <property type="molecule type" value="Genomic_DNA"/>
</dbReference>
<dbReference type="InterPro" id="IPR016024">
    <property type="entry name" value="ARM-type_fold"/>
</dbReference>
<evidence type="ECO:0000256" key="1">
    <source>
        <dbReference type="SAM" id="MobiDB-lite"/>
    </source>
</evidence>
<protein>
    <submittedName>
        <fullName evidence="2">Uncharacterized protein</fullName>
    </submittedName>
</protein>
<gene>
    <name evidence="2" type="ORF">ADEAN_000059400</name>
</gene>
<evidence type="ECO:0000313" key="2">
    <source>
        <dbReference type="EMBL" id="CAD2213158.1"/>
    </source>
</evidence>
<sequence>MATLDSELALVKRFCAVSEKYDTRPSIARRNTMPTLVRFLDSKEREIRKYSLEAVYLLAQHPDNVFYIGDNEELVKGVVKIYQDAQYDDPELCEKANLVLDVLSPTFENGDPRKTDGRLSPSAQENSVDSSPRKTVLVDTSVGEDLDDLNANDVSCGTADSDRRSTQGGSVSALLEIPALNPRTNIKDVELVFQRTQGVLSYTVYSAQKQVKVFLNAQAQLPSLQQNLTTAGYINLVLKVERLFRPEGRGTAAPARSYYDTEQSAPTYLTTAKSFASNLYGALIAYTNPENNTLAARVQRRRQLEAQGEQTNSVTERAARAFAKWW</sequence>
<feature type="compositionally biased region" description="Polar residues" evidence="1">
    <location>
        <begin position="121"/>
        <end position="130"/>
    </location>
</feature>
<proteinExistence type="predicted"/>
<name>S9WK21_9TRYP</name>
<evidence type="ECO:0000313" key="3">
    <source>
        <dbReference type="Proteomes" id="UP000515908"/>
    </source>
</evidence>
<dbReference type="Proteomes" id="UP000515908">
    <property type="component" value="Chromosome 01"/>
</dbReference>
<reference evidence="2 3" key="1">
    <citation type="submission" date="2020-08" db="EMBL/GenBank/DDBJ databases">
        <authorList>
            <person name="Newling K."/>
            <person name="Davey J."/>
            <person name="Forrester S."/>
        </authorList>
    </citation>
    <scope>NUCLEOTIDE SEQUENCE [LARGE SCALE GENOMIC DNA]</scope>
    <source>
        <strain evidence="3">Crithidia deanei Carvalho (ATCC PRA-265)</strain>
    </source>
</reference>